<evidence type="ECO:0000313" key="1">
    <source>
        <dbReference type="EMBL" id="KAH0237748.1"/>
    </source>
</evidence>
<dbReference type="EMBL" id="JAHFYH010000001">
    <property type="protein sequence ID" value="KAH0237748.1"/>
    <property type="molecule type" value="Genomic_DNA"/>
</dbReference>
<comment type="caution">
    <text evidence="1">The sequence shown here is derived from an EMBL/GenBank/DDBJ whole genome shotgun (WGS) entry which is preliminary data.</text>
</comment>
<organism evidence="1 2">
    <name type="scientific">Aureobasidium melanogenum</name>
    <name type="common">Aureobasidium pullulans var. melanogenum</name>
    <dbReference type="NCBI Taxonomy" id="46634"/>
    <lineage>
        <taxon>Eukaryota</taxon>
        <taxon>Fungi</taxon>
        <taxon>Dikarya</taxon>
        <taxon>Ascomycota</taxon>
        <taxon>Pezizomycotina</taxon>
        <taxon>Dothideomycetes</taxon>
        <taxon>Dothideomycetidae</taxon>
        <taxon>Dothideales</taxon>
        <taxon>Saccotheciaceae</taxon>
        <taxon>Aureobasidium</taxon>
    </lineage>
</organism>
<protein>
    <submittedName>
        <fullName evidence="1">Uncharacterized protein</fullName>
    </submittedName>
</protein>
<proteinExistence type="predicted"/>
<dbReference type="AlphaFoldDB" id="A0A9P8GQF9"/>
<accession>A0A9P8GQF9</accession>
<dbReference type="Proteomes" id="UP000767238">
    <property type="component" value="Unassembled WGS sequence"/>
</dbReference>
<evidence type="ECO:0000313" key="2">
    <source>
        <dbReference type="Proteomes" id="UP000767238"/>
    </source>
</evidence>
<reference evidence="1" key="1">
    <citation type="journal article" date="2021" name="J Fungi (Basel)">
        <title>Virulence traits and population genomics of the black yeast Aureobasidium melanogenum.</title>
        <authorList>
            <person name="Cernosa A."/>
            <person name="Sun X."/>
            <person name="Gostincar C."/>
            <person name="Fang C."/>
            <person name="Gunde-Cimerman N."/>
            <person name="Song Z."/>
        </authorList>
    </citation>
    <scope>NUCLEOTIDE SEQUENCE</scope>
    <source>
        <strain evidence="1">EXF-8016</strain>
    </source>
</reference>
<gene>
    <name evidence="1" type="ORF">KCV03_g255</name>
</gene>
<name>A0A9P8GQF9_AURME</name>
<sequence length="178" mass="19243">MRRSQGSVYHDSIGNNCSVHFQGCYHPIPGGEARKPCSPDLIENFCKAETDQSSAEQIGQGQTICNEKSLVLSSLSARPRRHISETVPSELTKVGVLPSLFSFRYSFESPSCGFVSTTSISKPTAWATANTIFEATALCLDVSGGPEETSINGTSFQHDYNEDVGGLGLILWCTRCQA</sequence>
<feature type="non-terminal residue" evidence="1">
    <location>
        <position position="178"/>
    </location>
</feature>
<reference evidence="1" key="2">
    <citation type="submission" date="2021-08" db="EMBL/GenBank/DDBJ databases">
        <authorList>
            <person name="Gostincar C."/>
            <person name="Sun X."/>
            <person name="Song Z."/>
            <person name="Gunde-Cimerman N."/>
        </authorList>
    </citation>
    <scope>NUCLEOTIDE SEQUENCE</scope>
    <source>
        <strain evidence="1">EXF-8016</strain>
    </source>
</reference>